<dbReference type="Pfam" id="PF03480">
    <property type="entry name" value="DctP"/>
    <property type="match status" value="1"/>
</dbReference>
<gene>
    <name evidence="5" type="ORF">GCM10011358_05170</name>
</gene>
<evidence type="ECO:0000256" key="2">
    <source>
        <dbReference type="ARBA" id="ARBA00022729"/>
    </source>
</evidence>
<keyword evidence="2 4" id="KW-0732">Signal</keyword>
<feature type="chain" id="PRO_5045632206" evidence="4">
    <location>
        <begin position="24"/>
        <end position="344"/>
    </location>
</feature>
<evidence type="ECO:0000256" key="1">
    <source>
        <dbReference type="ARBA" id="ARBA00004418"/>
    </source>
</evidence>
<accession>A0ABQ1QEJ6</accession>
<dbReference type="InterPro" id="IPR038404">
    <property type="entry name" value="TRAP_DctP_sf"/>
</dbReference>
<keyword evidence="3" id="KW-0574">Periplasm</keyword>
<dbReference type="PANTHER" id="PTHR33376:SF15">
    <property type="entry name" value="BLL6794 PROTEIN"/>
    <property type="match status" value="1"/>
</dbReference>
<dbReference type="Gene3D" id="3.40.190.170">
    <property type="entry name" value="Bacterial extracellular solute-binding protein, family 7"/>
    <property type="match status" value="1"/>
</dbReference>
<keyword evidence="6" id="KW-1185">Reference proteome</keyword>
<evidence type="ECO:0000313" key="6">
    <source>
        <dbReference type="Proteomes" id="UP000617355"/>
    </source>
</evidence>
<dbReference type="PANTHER" id="PTHR33376">
    <property type="match status" value="1"/>
</dbReference>
<protein>
    <submittedName>
        <fullName evidence="5">C4-dicarboxylate ABC transporter</fullName>
    </submittedName>
</protein>
<proteinExistence type="predicted"/>
<dbReference type="RefSeq" id="WP_188526042.1">
    <property type="nucleotide sequence ID" value="NZ_BMGI01000001.1"/>
</dbReference>
<dbReference type="SUPFAM" id="SSF53850">
    <property type="entry name" value="Periplasmic binding protein-like II"/>
    <property type="match status" value="1"/>
</dbReference>
<comment type="subcellular location">
    <subcellularLocation>
        <location evidence="1">Periplasm</location>
    </subcellularLocation>
</comment>
<feature type="signal peptide" evidence="4">
    <location>
        <begin position="1"/>
        <end position="23"/>
    </location>
</feature>
<dbReference type="CDD" id="cd13665">
    <property type="entry name" value="PBP2_TRAP_Dctp3_4"/>
    <property type="match status" value="1"/>
</dbReference>
<evidence type="ECO:0000256" key="4">
    <source>
        <dbReference type="SAM" id="SignalP"/>
    </source>
</evidence>
<organism evidence="5 6">
    <name type="scientific">Sinisalibacter lacisalsi</name>
    <dbReference type="NCBI Taxonomy" id="1526570"/>
    <lineage>
        <taxon>Bacteria</taxon>
        <taxon>Pseudomonadati</taxon>
        <taxon>Pseudomonadota</taxon>
        <taxon>Alphaproteobacteria</taxon>
        <taxon>Rhodobacterales</taxon>
        <taxon>Roseobacteraceae</taxon>
        <taxon>Sinisalibacter</taxon>
    </lineage>
</organism>
<evidence type="ECO:0000313" key="5">
    <source>
        <dbReference type="EMBL" id="GGD23718.1"/>
    </source>
</evidence>
<sequence>MKTLVKSAALAAIFGLGASGVYAQEVTLRFQHFVSPASANPTHFMEPWARKIEAESNGRIKVELYPFMQLGGAASEMYDQIAEGIVDGGWVIPGYEPGRFPETEALELPFMVTKSAEEASRAAWEFSQAHLMDDFADVKVLAIHMHGRGLVYKKGPAISKVEDFEGLKLRGPSRPVTLLLEKLGATPIGMPVPQFPESLALGVVDGGVITYEQAPSLKLDELTDSHTDVAGDMSLYNLYFIWAMNKDSYARLPDDLKAVIDANAGLEASAWAGRAHDTGDAEGREVLRAAGHEAAELSEEATAEIRALGDEVIAEWIAQMDAKGYDGAGLVADARAAVEATRAQ</sequence>
<dbReference type="InterPro" id="IPR018389">
    <property type="entry name" value="DctP_fam"/>
</dbReference>
<dbReference type="EMBL" id="BMGI01000001">
    <property type="protein sequence ID" value="GGD23718.1"/>
    <property type="molecule type" value="Genomic_DNA"/>
</dbReference>
<evidence type="ECO:0000256" key="3">
    <source>
        <dbReference type="ARBA" id="ARBA00022764"/>
    </source>
</evidence>
<name>A0ABQ1QEJ6_9RHOB</name>
<dbReference type="NCBIfam" id="NF037995">
    <property type="entry name" value="TRAP_S1"/>
    <property type="match status" value="1"/>
</dbReference>
<comment type="caution">
    <text evidence="5">The sequence shown here is derived from an EMBL/GenBank/DDBJ whole genome shotgun (WGS) entry which is preliminary data.</text>
</comment>
<dbReference type="Proteomes" id="UP000617355">
    <property type="component" value="Unassembled WGS sequence"/>
</dbReference>
<reference evidence="6" key="1">
    <citation type="journal article" date="2019" name="Int. J. Syst. Evol. Microbiol.">
        <title>The Global Catalogue of Microorganisms (GCM) 10K type strain sequencing project: providing services to taxonomists for standard genome sequencing and annotation.</title>
        <authorList>
            <consortium name="The Broad Institute Genomics Platform"/>
            <consortium name="The Broad Institute Genome Sequencing Center for Infectious Disease"/>
            <person name="Wu L."/>
            <person name="Ma J."/>
        </authorList>
    </citation>
    <scope>NUCLEOTIDE SEQUENCE [LARGE SCALE GENOMIC DNA]</scope>
    <source>
        <strain evidence="6">CGMCC 1.12922</strain>
    </source>
</reference>